<gene>
    <name evidence="2" type="ORF">HG263_10810</name>
</gene>
<dbReference type="Pfam" id="PF07883">
    <property type="entry name" value="Cupin_2"/>
    <property type="match status" value="1"/>
</dbReference>
<dbReference type="Proteomes" id="UP000586305">
    <property type="component" value="Unassembled WGS sequence"/>
</dbReference>
<proteinExistence type="predicted"/>
<dbReference type="EMBL" id="JABBPG010000003">
    <property type="protein sequence ID" value="NOU51023.1"/>
    <property type="molecule type" value="Genomic_DNA"/>
</dbReference>
<dbReference type="AlphaFoldDB" id="A0A849VET4"/>
<organism evidence="2 3">
    <name type="scientific">Pseudoalteromonas caenipelagi</name>
    <dbReference type="NCBI Taxonomy" id="2726988"/>
    <lineage>
        <taxon>Bacteria</taxon>
        <taxon>Pseudomonadati</taxon>
        <taxon>Pseudomonadota</taxon>
        <taxon>Gammaproteobacteria</taxon>
        <taxon>Alteromonadales</taxon>
        <taxon>Pseudoalteromonadaceae</taxon>
        <taxon>Pseudoalteromonas</taxon>
    </lineage>
</organism>
<sequence>MGEKVAADWFVRKVGESPVQELEGIEMYRVLSGTGLDKAGCEYVTLDSGKELEPHVHKKGHAFILVLEGSGEVYLDGKYSPIEKLSMINIPPGVEHGLRALDEPLVVYGFQVPPIIEGDEDADIYFTKGNRKGTVSEIKT</sequence>
<protein>
    <submittedName>
        <fullName evidence="2">Cupin domain-containing protein</fullName>
    </submittedName>
</protein>
<dbReference type="RefSeq" id="WP_171626080.1">
    <property type="nucleotide sequence ID" value="NZ_JABBPG010000003.1"/>
</dbReference>
<feature type="domain" description="Cupin type-2" evidence="1">
    <location>
        <begin position="43"/>
        <end position="106"/>
    </location>
</feature>
<name>A0A849VET4_9GAMM</name>
<dbReference type="SUPFAM" id="SSF51182">
    <property type="entry name" value="RmlC-like cupins"/>
    <property type="match status" value="1"/>
</dbReference>
<evidence type="ECO:0000259" key="1">
    <source>
        <dbReference type="Pfam" id="PF07883"/>
    </source>
</evidence>
<dbReference type="InterPro" id="IPR011051">
    <property type="entry name" value="RmlC_Cupin_sf"/>
</dbReference>
<reference evidence="2 3" key="1">
    <citation type="submission" date="2020-04" db="EMBL/GenBank/DDBJ databases">
        <title>Pseudoalteromonas caenipelagi sp. nov., isolated from a tidal flat.</title>
        <authorList>
            <person name="Park S."/>
            <person name="Yoon J.-H."/>
        </authorList>
    </citation>
    <scope>NUCLEOTIDE SEQUENCE [LARGE SCALE GENOMIC DNA]</scope>
    <source>
        <strain evidence="2 3">JBTF-M23</strain>
    </source>
</reference>
<dbReference type="InterPro" id="IPR013096">
    <property type="entry name" value="Cupin_2"/>
</dbReference>
<comment type="caution">
    <text evidence="2">The sequence shown here is derived from an EMBL/GenBank/DDBJ whole genome shotgun (WGS) entry which is preliminary data.</text>
</comment>
<dbReference type="Gene3D" id="2.60.120.10">
    <property type="entry name" value="Jelly Rolls"/>
    <property type="match status" value="1"/>
</dbReference>
<accession>A0A849VET4</accession>
<evidence type="ECO:0000313" key="3">
    <source>
        <dbReference type="Proteomes" id="UP000586305"/>
    </source>
</evidence>
<evidence type="ECO:0000313" key="2">
    <source>
        <dbReference type="EMBL" id="NOU51023.1"/>
    </source>
</evidence>
<keyword evidence="3" id="KW-1185">Reference proteome</keyword>
<dbReference type="InterPro" id="IPR014710">
    <property type="entry name" value="RmlC-like_jellyroll"/>
</dbReference>